<gene>
    <name evidence="2" type="ORF">AAFC00_000426</name>
</gene>
<dbReference type="Proteomes" id="UP001562354">
    <property type="component" value="Unassembled WGS sequence"/>
</dbReference>
<feature type="compositionally biased region" description="Polar residues" evidence="1">
    <location>
        <begin position="232"/>
        <end position="256"/>
    </location>
</feature>
<dbReference type="GeneID" id="95974129"/>
<sequence>MGLVGYSDSEGSDDDAPKAPSPAKTPGPTSTRTAKSGFQKVVDPSGARKIKVDLPTLKPDENQKEDERPAKKARAGTLGGFNSFLPAPKRTAEAKKPGLASGINLRTGAEPAFSRERVEPDLPVATSDTTESQPDPAPAQAPTVAAEEEKPTEVKIVGNAMRFKPLSVANRKPKKKASAIASPDTGSPAPSEKEKVSLFSVTQEEPVQSPAGSVDPVAEYKPLLAESRDTETQTNTGSSTLQQQTQAPQSTNSNSLDALAEDLNLPESARRQLFGRNRNGGNAKIMHFDMEQEYSANELLRQQGQAQEHRAVKAIAPGKHSLQQLVNAASSQKEALEDAWAQGKRNKSEGGSKYGW</sequence>
<dbReference type="EMBL" id="JBFMKM010000009">
    <property type="protein sequence ID" value="KAL1303981.1"/>
    <property type="molecule type" value="Genomic_DNA"/>
</dbReference>
<evidence type="ECO:0000313" key="3">
    <source>
        <dbReference type="Proteomes" id="UP001562354"/>
    </source>
</evidence>
<evidence type="ECO:0000313" key="2">
    <source>
        <dbReference type="EMBL" id="KAL1303981.1"/>
    </source>
</evidence>
<feature type="compositionally biased region" description="Basic and acidic residues" evidence="1">
    <location>
        <begin position="58"/>
        <end position="70"/>
    </location>
</feature>
<proteinExistence type="predicted"/>
<dbReference type="PANTHER" id="PTHR13621">
    <property type="entry name" value="PROLINE-RICH PROTEIN PRCC"/>
    <property type="match status" value="1"/>
</dbReference>
<accession>A0ABR3PE15</accession>
<comment type="caution">
    <text evidence="2">The sequence shown here is derived from an EMBL/GenBank/DDBJ whole genome shotgun (WGS) entry which is preliminary data.</text>
</comment>
<dbReference type="Pfam" id="PF10253">
    <property type="entry name" value="PRCC"/>
    <property type="match status" value="1"/>
</dbReference>
<feature type="region of interest" description="Disordered" evidence="1">
    <location>
        <begin position="1"/>
        <end position="264"/>
    </location>
</feature>
<reference evidence="2 3" key="1">
    <citation type="submission" date="2024-07" db="EMBL/GenBank/DDBJ databases">
        <title>Draft sequence of the Neodothiora populina.</title>
        <authorList>
            <person name="Drown D.D."/>
            <person name="Schuette U.S."/>
            <person name="Buechlein A.B."/>
            <person name="Rusch D.R."/>
            <person name="Winton L.W."/>
            <person name="Adams G.A."/>
        </authorList>
    </citation>
    <scope>NUCLEOTIDE SEQUENCE [LARGE SCALE GENOMIC DNA]</scope>
    <source>
        <strain evidence="2 3">CPC 39397</strain>
    </source>
</reference>
<organism evidence="2 3">
    <name type="scientific">Neodothiora populina</name>
    <dbReference type="NCBI Taxonomy" id="2781224"/>
    <lineage>
        <taxon>Eukaryota</taxon>
        <taxon>Fungi</taxon>
        <taxon>Dikarya</taxon>
        <taxon>Ascomycota</taxon>
        <taxon>Pezizomycotina</taxon>
        <taxon>Dothideomycetes</taxon>
        <taxon>Dothideomycetidae</taxon>
        <taxon>Dothideales</taxon>
        <taxon>Dothioraceae</taxon>
        <taxon>Neodothiora</taxon>
    </lineage>
</organism>
<protein>
    <recommendedName>
        <fullName evidence="4">Mitotic checkpoint regulator, MAD2B-interacting-domain-containing protein</fullName>
    </recommendedName>
</protein>
<dbReference type="PANTHER" id="PTHR13621:SF2">
    <property type="entry name" value="PROLINE-RICH PROTEIN PRCC"/>
    <property type="match status" value="1"/>
</dbReference>
<evidence type="ECO:0000256" key="1">
    <source>
        <dbReference type="SAM" id="MobiDB-lite"/>
    </source>
</evidence>
<name>A0ABR3PE15_9PEZI</name>
<keyword evidence="3" id="KW-1185">Reference proteome</keyword>
<dbReference type="InterPro" id="IPR018800">
    <property type="entry name" value="PRCC"/>
</dbReference>
<feature type="compositionally biased region" description="Polar residues" evidence="1">
    <location>
        <begin position="27"/>
        <end position="36"/>
    </location>
</feature>
<feature type="region of interest" description="Disordered" evidence="1">
    <location>
        <begin position="327"/>
        <end position="356"/>
    </location>
</feature>
<dbReference type="RefSeq" id="XP_069200256.1">
    <property type="nucleotide sequence ID" value="XM_069344001.1"/>
</dbReference>
<evidence type="ECO:0008006" key="4">
    <source>
        <dbReference type="Google" id="ProtNLM"/>
    </source>
</evidence>